<keyword evidence="1" id="KW-0472">Membrane</keyword>
<evidence type="ECO:0000313" key="3">
    <source>
        <dbReference type="Proteomes" id="UP001057580"/>
    </source>
</evidence>
<organism evidence="2 3">
    <name type="scientific">Salinirubellus salinus</name>
    <dbReference type="NCBI Taxonomy" id="1364945"/>
    <lineage>
        <taxon>Archaea</taxon>
        <taxon>Methanobacteriati</taxon>
        <taxon>Methanobacteriota</taxon>
        <taxon>Stenosarchaea group</taxon>
        <taxon>Halobacteria</taxon>
        <taxon>Halobacteriales</taxon>
        <taxon>Natronomonadaceae</taxon>
        <taxon>Salinirubellus</taxon>
    </lineage>
</organism>
<reference evidence="2" key="1">
    <citation type="submission" date="2022-09" db="EMBL/GenBank/DDBJ databases">
        <title>Diverse halophilic archaea isolated from saline environments.</title>
        <authorList>
            <person name="Cui H.-L."/>
        </authorList>
    </citation>
    <scope>NUCLEOTIDE SEQUENCE</scope>
    <source>
        <strain evidence="2">ZS-35-S2</strain>
    </source>
</reference>
<keyword evidence="1" id="KW-1133">Transmembrane helix</keyword>
<dbReference type="GeneID" id="74944218"/>
<protein>
    <submittedName>
        <fullName evidence="2">Uncharacterized protein</fullName>
    </submittedName>
</protein>
<evidence type="ECO:0000313" key="2">
    <source>
        <dbReference type="EMBL" id="UWM53873.1"/>
    </source>
</evidence>
<gene>
    <name evidence="2" type="ORF">N0B31_17310</name>
</gene>
<dbReference type="AlphaFoldDB" id="A0A9E7R309"/>
<proteinExistence type="predicted"/>
<evidence type="ECO:0000256" key="1">
    <source>
        <dbReference type="SAM" id="Phobius"/>
    </source>
</evidence>
<dbReference type="Proteomes" id="UP001057580">
    <property type="component" value="Chromosome"/>
</dbReference>
<dbReference type="RefSeq" id="WP_260592867.1">
    <property type="nucleotide sequence ID" value="NZ_CP104003.1"/>
</dbReference>
<dbReference type="EMBL" id="CP104003">
    <property type="protein sequence ID" value="UWM53873.1"/>
    <property type="molecule type" value="Genomic_DNA"/>
</dbReference>
<dbReference type="Pfam" id="PF26448">
    <property type="entry name" value="DUF8127"/>
    <property type="match status" value="1"/>
</dbReference>
<dbReference type="KEGG" id="ssai:N0B31_17310"/>
<sequence length="229" mass="24819">MSLARGWSPTRRQAIAARFVVGTLLLVTPLWVGYVPLDLDGTEYRYRTTDVTVEDGELAFGDEDALRLHGVEGVDCSSDNPFEWGRVCGLERELVADGPRTVPGIVERVPDPEYVEVGGEYYERNTTLTDDGTRLALERVSARTVLEDVAVPPGTLPLAGEWAVRTGGVAADQRPTFEGRVVETGDGYTLVYLRGYSLSSSAGIEPVVWVVGIGAGVALLRSGYRAIEE</sequence>
<dbReference type="InterPro" id="IPR058440">
    <property type="entry name" value="DUF8127"/>
</dbReference>
<accession>A0A9E7R309</accession>
<name>A0A9E7R309_9EURY</name>
<keyword evidence="3" id="KW-1185">Reference proteome</keyword>
<feature type="transmembrane region" description="Helical" evidence="1">
    <location>
        <begin position="15"/>
        <end position="37"/>
    </location>
</feature>
<keyword evidence="1" id="KW-0812">Transmembrane</keyword>